<accession>A0AAQ3S2H3</accession>
<dbReference type="AlphaFoldDB" id="A0AAQ3S2H3"/>
<organism evidence="1 2">
    <name type="scientific">Vigna mungo</name>
    <name type="common">Black gram</name>
    <name type="synonym">Phaseolus mungo</name>
    <dbReference type="NCBI Taxonomy" id="3915"/>
    <lineage>
        <taxon>Eukaryota</taxon>
        <taxon>Viridiplantae</taxon>
        <taxon>Streptophyta</taxon>
        <taxon>Embryophyta</taxon>
        <taxon>Tracheophyta</taxon>
        <taxon>Spermatophyta</taxon>
        <taxon>Magnoliopsida</taxon>
        <taxon>eudicotyledons</taxon>
        <taxon>Gunneridae</taxon>
        <taxon>Pentapetalae</taxon>
        <taxon>rosids</taxon>
        <taxon>fabids</taxon>
        <taxon>Fabales</taxon>
        <taxon>Fabaceae</taxon>
        <taxon>Papilionoideae</taxon>
        <taxon>50 kb inversion clade</taxon>
        <taxon>NPAAA clade</taxon>
        <taxon>indigoferoid/millettioid clade</taxon>
        <taxon>Phaseoleae</taxon>
        <taxon>Vigna</taxon>
    </lineage>
</organism>
<evidence type="ECO:0000313" key="2">
    <source>
        <dbReference type="Proteomes" id="UP001374535"/>
    </source>
</evidence>
<protein>
    <submittedName>
        <fullName evidence="1">Uncharacterized protein</fullName>
    </submittedName>
</protein>
<gene>
    <name evidence="1" type="ORF">V8G54_009821</name>
</gene>
<proteinExistence type="predicted"/>
<sequence>MKNTPLQLEKISSIHQNIPPFSSSDHMCDKQQVLRRIFVSKIFNYLLISRPCVQVWIFFPLGQLFIDPFYILIYCPCRKQSLELRNIETPVSVFRHQVKSNSCPAHHFTQAIFNRDLQLWKRGIEFLKLKSC</sequence>
<dbReference type="EMBL" id="CP144698">
    <property type="protein sequence ID" value="WVZ16839.1"/>
    <property type="molecule type" value="Genomic_DNA"/>
</dbReference>
<keyword evidence="2" id="KW-1185">Reference proteome</keyword>
<evidence type="ECO:0000313" key="1">
    <source>
        <dbReference type="EMBL" id="WVZ16839.1"/>
    </source>
</evidence>
<name>A0AAQ3S2H3_VIGMU</name>
<reference evidence="1 2" key="1">
    <citation type="journal article" date="2023" name="Life. Sci Alliance">
        <title>Evolutionary insights into 3D genome organization and epigenetic landscape of Vigna mungo.</title>
        <authorList>
            <person name="Junaid A."/>
            <person name="Singh B."/>
            <person name="Bhatia S."/>
        </authorList>
    </citation>
    <scope>NUCLEOTIDE SEQUENCE [LARGE SCALE GENOMIC DNA]</scope>
    <source>
        <strain evidence="1">Urdbean</strain>
    </source>
</reference>
<dbReference type="Proteomes" id="UP001374535">
    <property type="component" value="Chromosome 3"/>
</dbReference>